<evidence type="ECO:0000256" key="2">
    <source>
        <dbReference type="SAM" id="Phobius"/>
    </source>
</evidence>
<evidence type="ECO:0000313" key="4">
    <source>
        <dbReference type="Proteomes" id="UP000007054"/>
    </source>
</evidence>
<reference evidence="3" key="2">
    <citation type="submission" date="2010-03" db="EMBL/GenBank/DDBJ databases">
        <authorList>
            <person name="Pajon A."/>
        </authorList>
    </citation>
    <scope>NUCLEOTIDE SEQUENCE</scope>
    <source>
        <strain evidence="3">Type strain: 18P13</strain>
    </source>
</reference>
<dbReference type="PATRIC" id="fig|213810.4.peg.435"/>
<organism evidence="3 4">
    <name type="scientific">Ruminococcus champanellensis (strain DSM 18848 / JCM 17042 / KCTC 15320 / 18P13)</name>
    <dbReference type="NCBI Taxonomy" id="213810"/>
    <lineage>
        <taxon>Bacteria</taxon>
        <taxon>Bacillati</taxon>
        <taxon>Bacillota</taxon>
        <taxon>Clostridia</taxon>
        <taxon>Eubacteriales</taxon>
        <taxon>Oscillospiraceae</taxon>
        <taxon>Ruminococcus</taxon>
    </lineage>
</organism>
<name>D4LAV6_RUMC1</name>
<keyword evidence="2" id="KW-0812">Transmembrane</keyword>
<dbReference type="OrthoDB" id="9796702at2"/>
<gene>
    <name evidence="3" type="ordered locus">RUM_05300</name>
</gene>
<proteinExistence type="predicted"/>
<feature type="transmembrane region" description="Helical" evidence="2">
    <location>
        <begin position="12"/>
        <end position="29"/>
    </location>
</feature>
<protein>
    <recommendedName>
        <fullName evidence="5">SGNH/GDSL hydrolase family protein</fullName>
    </recommendedName>
</protein>
<sequence>MRTVIKNTLCSLLFLGILIGMLALLSVLFRPKENTKEAGFQDPRANAVLSEPKNTIDVVFLGDSETYNTFIPLQIWRDYGYTSFVCGTPAQSLCYTEEFLVKAFAQQSPQIVFLETDAIFKIFTQSQVISQDVENTLPVFRYHDRWKTLQASDWTFQVDYSHRENNKGYMYDERVRPSTRLNYMKKTDAKEEIPGKSRQAVENIYEYCRKNNAKLVLISTPSTAYWNYKRHNSVAELAESLGVEYVDMNLINDQVGIEWSTDTRDRGMHMNIYGARKCSAFLGAYLAKTEQFQDKRKDASYADWFDALEAFNESTDNALDRPSPEPEDNTKKAD</sequence>
<dbReference type="InterPro" id="IPR036514">
    <property type="entry name" value="SGNH_hydro_sf"/>
</dbReference>
<feature type="region of interest" description="Disordered" evidence="1">
    <location>
        <begin position="315"/>
        <end position="334"/>
    </location>
</feature>
<dbReference type="EMBL" id="FP929052">
    <property type="protein sequence ID" value="CBL16751.1"/>
    <property type="molecule type" value="Genomic_DNA"/>
</dbReference>
<dbReference type="GeneID" id="83155348"/>
<evidence type="ECO:0000256" key="1">
    <source>
        <dbReference type="SAM" id="MobiDB-lite"/>
    </source>
</evidence>
<feature type="compositionally biased region" description="Basic and acidic residues" evidence="1">
    <location>
        <begin position="318"/>
        <end position="334"/>
    </location>
</feature>
<dbReference type="HOGENOM" id="CLU_041407_1_0_9"/>
<dbReference type="Proteomes" id="UP000007054">
    <property type="component" value="Chromosome"/>
</dbReference>
<dbReference type="STRING" id="213810.RUM_05300"/>
<dbReference type="RefSeq" id="WP_015557658.1">
    <property type="nucleotide sequence ID" value="NC_021039.1"/>
</dbReference>
<keyword evidence="4" id="KW-1185">Reference proteome</keyword>
<dbReference type="AlphaFoldDB" id="D4LAV6"/>
<keyword evidence="2" id="KW-1133">Transmembrane helix</keyword>
<evidence type="ECO:0008006" key="5">
    <source>
        <dbReference type="Google" id="ProtNLM"/>
    </source>
</evidence>
<dbReference type="BioCyc" id="RCHA213810:RUM_RS02560-MONOMER"/>
<accession>D4LAV6</accession>
<dbReference type="Gene3D" id="3.40.50.1110">
    <property type="entry name" value="SGNH hydrolase"/>
    <property type="match status" value="1"/>
</dbReference>
<keyword evidence="2" id="KW-0472">Membrane</keyword>
<reference evidence="3" key="1">
    <citation type="submission" date="2010-03" db="EMBL/GenBank/DDBJ databases">
        <title>The genome sequence of Ruminococcus sp. 18P13.</title>
        <authorList>
            <consortium name="metaHIT consortium -- http://www.metahit.eu/"/>
            <person name="Pajon A."/>
            <person name="Turner K."/>
            <person name="Parkhill J."/>
            <person name="Bernalier A."/>
        </authorList>
    </citation>
    <scope>NUCLEOTIDE SEQUENCE [LARGE SCALE GENOMIC DNA]</scope>
    <source>
        <strain evidence="3">Type strain: 18P13</strain>
    </source>
</reference>
<dbReference type="KEGG" id="rch:RUM_05300"/>
<dbReference type="SUPFAM" id="SSF52266">
    <property type="entry name" value="SGNH hydrolase"/>
    <property type="match status" value="1"/>
</dbReference>
<evidence type="ECO:0000313" key="3">
    <source>
        <dbReference type="EMBL" id="CBL16751.1"/>
    </source>
</evidence>